<evidence type="ECO:0000313" key="2">
    <source>
        <dbReference type="Proteomes" id="UP000887116"/>
    </source>
</evidence>
<proteinExistence type="predicted"/>
<feature type="non-terminal residue" evidence="1">
    <location>
        <position position="20"/>
    </location>
</feature>
<gene>
    <name evidence="1" type="ORF">TNCT_567581</name>
</gene>
<sequence length="20" mass="2113">DKFEKLKADSSGLTGCLLTS</sequence>
<evidence type="ECO:0000313" key="1">
    <source>
        <dbReference type="EMBL" id="GFR07105.1"/>
    </source>
</evidence>
<name>A0A8X6LER7_TRICU</name>
<organism evidence="1 2">
    <name type="scientific">Trichonephila clavata</name>
    <name type="common">Joro spider</name>
    <name type="synonym">Nephila clavata</name>
    <dbReference type="NCBI Taxonomy" id="2740835"/>
    <lineage>
        <taxon>Eukaryota</taxon>
        <taxon>Metazoa</taxon>
        <taxon>Ecdysozoa</taxon>
        <taxon>Arthropoda</taxon>
        <taxon>Chelicerata</taxon>
        <taxon>Arachnida</taxon>
        <taxon>Araneae</taxon>
        <taxon>Araneomorphae</taxon>
        <taxon>Entelegynae</taxon>
        <taxon>Araneoidea</taxon>
        <taxon>Nephilidae</taxon>
        <taxon>Trichonephila</taxon>
    </lineage>
</organism>
<keyword evidence="2" id="KW-1185">Reference proteome</keyword>
<dbReference type="AlphaFoldDB" id="A0A8X6LER7"/>
<comment type="caution">
    <text evidence="1">The sequence shown here is derived from an EMBL/GenBank/DDBJ whole genome shotgun (WGS) entry which is preliminary data.</text>
</comment>
<dbReference type="EMBL" id="BMAO01016228">
    <property type="protein sequence ID" value="GFR07105.1"/>
    <property type="molecule type" value="Genomic_DNA"/>
</dbReference>
<accession>A0A8X6LER7</accession>
<reference evidence="1" key="1">
    <citation type="submission" date="2020-07" db="EMBL/GenBank/DDBJ databases">
        <title>Multicomponent nature underlies the extraordinary mechanical properties of spider dragline silk.</title>
        <authorList>
            <person name="Kono N."/>
            <person name="Nakamura H."/>
            <person name="Mori M."/>
            <person name="Yoshida Y."/>
            <person name="Ohtoshi R."/>
            <person name="Malay A.D."/>
            <person name="Moran D.A.P."/>
            <person name="Tomita M."/>
            <person name="Numata K."/>
            <person name="Arakawa K."/>
        </authorList>
    </citation>
    <scope>NUCLEOTIDE SEQUENCE</scope>
</reference>
<dbReference type="Proteomes" id="UP000887116">
    <property type="component" value="Unassembled WGS sequence"/>
</dbReference>
<protein>
    <submittedName>
        <fullName evidence="1">Uncharacterized protein</fullName>
    </submittedName>
</protein>